<dbReference type="EMBL" id="LGRX02030310">
    <property type="protein sequence ID" value="KAK3245782.1"/>
    <property type="molecule type" value="Genomic_DNA"/>
</dbReference>
<evidence type="ECO:0000256" key="1">
    <source>
        <dbReference type="SAM" id="SignalP"/>
    </source>
</evidence>
<feature type="chain" id="PRO_5042442717" evidence="1">
    <location>
        <begin position="22"/>
        <end position="236"/>
    </location>
</feature>
<protein>
    <submittedName>
        <fullName evidence="3">Uncharacterized protein</fullName>
    </submittedName>
</protein>
<comment type="caution">
    <text evidence="3">The sequence shown here is derived from an EMBL/GenBank/DDBJ whole genome shotgun (WGS) entry which is preliminary data.</text>
</comment>
<accession>A0AAE0LLQ6</accession>
<gene>
    <name evidence="3" type="ORF">CYMTET_2722</name>
    <name evidence="2" type="ORF">CYMTET_44603</name>
</gene>
<evidence type="ECO:0000313" key="3">
    <source>
        <dbReference type="EMBL" id="KAK3289863.1"/>
    </source>
</evidence>
<sequence length="236" mass="26231">MSIAALLTMLVCVMLFLISDARVIRPATGTDAPKSKKHAFKNRIGLKGVGAKVIILEEASRLDEAVFTEVIVPLLNVRNTAMLAISTPLDENNFYSTLLNMKDPITAGPMFNVVEIKLICDVCAQKGIKDVCPHRRELIPPWKNDHRRELMTKALFEGQPRMYMQEQLGIPSGSDARCFDFKALEAFEATKVQLDHSPSHVFVSIDTCGGGNNLMAIISGCYDRRNVLQVRARITQ</sequence>
<reference evidence="3 4" key="1">
    <citation type="journal article" date="2015" name="Genome Biol. Evol.">
        <title>Comparative Genomics of a Bacterivorous Green Alga Reveals Evolutionary Causalities and Consequences of Phago-Mixotrophic Mode of Nutrition.</title>
        <authorList>
            <person name="Burns J.A."/>
            <person name="Paasch A."/>
            <person name="Narechania A."/>
            <person name="Kim E."/>
        </authorList>
    </citation>
    <scope>NUCLEOTIDE SEQUENCE [LARGE SCALE GENOMIC DNA]</scope>
    <source>
        <strain evidence="3">PLY_AMNH</strain>
    </source>
</reference>
<keyword evidence="1" id="KW-0732">Signal</keyword>
<evidence type="ECO:0000313" key="2">
    <source>
        <dbReference type="EMBL" id="KAK3245782.1"/>
    </source>
</evidence>
<dbReference type="EMBL" id="LGRX02000014">
    <property type="protein sequence ID" value="KAK3289863.1"/>
    <property type="molecule type" value="Genomic_DNA"/>
</dbReference>
<evidence type="ECO:0000313" key="4">
    <source>
        <dbReference type="Proteomes" id="UP001190700"/>
    </source>
</evidence>
<feature type="signal peptide" evidence="1">
    <location>
        <begin position="1"/>
        <end position="21"/>
    </location>
</feature>
<name>A0AAE0LLQ6_9CHLO</name>
<proteinExistence type="predicted"/>
<keyword evidence="4" id="KW-1185">Reference proteome</keyword>
<dbReference type="AlphaFoldDB" id="A0AAE0LLQ6"/>
<dbReference type="Proteomes" id="UP001190700">
    <property type="component" value="Unassembled WGS sequence"/>
</dbReference>
<reference evidence="3" key="2">
    <citation type="submission" date="2023-06" db="EMBL/GenBank/DDBJ databases">
        <title>Long-read-based genome assembly of the green algal bacterivore Cymbomonas tetramitiformis.</title>
        <authorList>
            <person name="Gyaltshen Y."/>
            <person name="Rozenberg A."/>
            <person name="Paasch A."/>
            <person name="Burns J.A."/>
            <person name="Warring S."/>
            <person name="Larson R."/>
            <person name="Maurer-Alcala X."/>
            <person name="Dacks J."/>
            <person name="Kim E."/>
        </authorList>
    </citation>
    <scope>NUCLEOTIDE SEQUENCE</scope>
    <source>
        <strain evidence="3">PLY_AMNH</strain>
    </source>
</reference>
<organism evidence="3 4">
    <name type="scientific">Cymbomonas tetramitiformis</name>
    <dbReference type="NCBI Taxonomy" id="36881"/>
    <lineage>
        <taxon>Eukaryota</taxon>
        <taxon>Viridiplantae</taxon>
        <taxon>Chlorophyta</taxon>
        <taxon>Pyramimonadophyceae</taxon>
        <taxon>Pyramimonadales</taxon>
        <taxon>Pyramimonadaceae</taxon>
        <taxon>Cymbomonas</taxon>
    </lineage>
</organism>